<accession>A0A0N5CWL9</accession>
<keyword evidence="3" id="KW-1185">Reference proteome</keyword>
<gene>
    <name evidence="2" type="ORF">TCLT_LOCUS4734</name>
</gene>
<evidence type="ECO:0000313" key="3">
    <source>
        <dbReference type="Proteomes" id="UP000276776"/>
    </source>
</evidence>
<evidence type="ECO:0000313" key="2">
    <source>
        <dbReference type="EMBL" id="VDN01886.1"/>
    </source>
</evidence>
<proteinExistence type="predicted"/>
<dbReference type="OrthoDB" id="5816393at2759"/>
<dbReference type="EMBL" id="UYYF01004301">
    <property type="protein sequence ID" value="VDN01886.1"/>
    <property type="molecule type" value="Genomic_DNA"/>
</dbReference>
<name>A0A0N5CWL9_THECL</name>
<sequence length="273" mass="31269">MDSTSTNTAAKINAAEIMEAADSNGTDITHRAKSAKSGGQKVMSDTDRSKKVAKSSAKSEKKVTNASKTKQRTVGGNQRTLNIIRCITDYMVLMAFRKYCIKGRGQAIRKQILNKNFYEDVLDRRNMQQLNVGYLRPIEMYEIKLVLQELRKRGLLLDEPDGINIPVLEQWFIDIELELENKKKEHTTILKEQDLMALLSRQTGRSSTVQRTSPRKIRELYEIHSFALTEKQIPSEEENAQRREVIPESKPVDNSGFNDENKLFWDDGFALKQ</sequence>
<dbReference type="WBParaSite" id="TCLT_0000474501-mRNA-1">
    <property type="protein sequence ID" value="TCLT_0000474501-mRNA-1"/>
    <property type="gene ID" value="TCLT_0000474501"/>
</dbReference>
<reference evidence="4" key="1">
    <citation type="submission" date="2017-02" db="UniProtKB">
        <authorList>
            <consortium name="WormBaseParasite"/>
        </authorList>
    </citation>
    <scope>IDENTIFICATION</scope>
</reference>
<feature type="compositionally biased region" description="Basic and acidic residues" evidence="1">
    <location>
        <begin position="239"/>
        <end position="251"/>
    </location>
</feature>
<feature type="region of interest" description="Disordered" evidence="1">
    <location>
        <begin position="232"/>
        <end position="259"/>
    </location>
</feature>
<dbReference type="AlphaFoldDB" id="A0A0N5CWL9"/>
<feature type="region of interest" description="Disordered" evidence="1">
    <location>
        <begin position="20"/>
        <end position="74"/>
    </location>
</feature>
<dbReference type="OMA" id="GSIIEYM"/>
<evidence type="ECO:0000256" key="1">
    <source>
        <dbReference type="SAM" id="MobiDB-lite"/>
    </source>
</evidence>
<protein>
    <submittedName>
        <fullName evidence="2 4">Uncharacterized protein</fullName>
    </submittedName>
</protein>
<feature type="compositionally biased region" description="Polar residues" evidence="1">
    <location>
        <begin position="64"/>
        <end position="74"/>
    </location>
</feature>
<reference evidence="2 3" key="2">
    <citation type="submission" date="2018-11" db="EMBL/GenBank/DDBJ databases">
        <authorList>
            <consortium name="Pathogen Informatics"/>
        </authorList>
    </citation>
    <scope>NUCLEOTIDE SEQUENCE [LARGE SCALE GENOMIC DNA]</scope>
</reference>
<evidence type="ECO:0000313" key="4">
    <source>
        <dbReference type="WBParaSite" id="TCLT_0000474501-mRNA-1"/>
    </source>
</evidence>
<dbReference type="Proteomes" id="UP000276776">
    <property type="component" value="Unassembled WGS sequence"/>
</dbReference>
<organism evidence="4">
    <name type="scientific">Thelazia callipaeda</name>
    <name type="common">Oriental eyeworm</name>
    <name type="synonym">Parasitic nematode</name>
    <dbReference type="NCBI Taxonomy" id="103827"/>
    <lineage>
        <taxon>Eukaryota</taxon>
        <taxon>Metazoa</taxon>
        <taxon>Ecdysozoa</taxon>
        <taxon>Nematoda</taxon>
        <taxon>Chromadorea</taxon>
        <taxon>Rhabditida</taxon>
        <taxon>Spirurina</taxon>
        <taxon>Spiruromorpha</taxon>
        <taxon>Thelazioidea</taxon>
        <taxon>Thelaziidae</taxon>
        <taxon>Thelazia</taxon>
    </lineage>
</organism>